<evidence type="ECO:0000313" key="2">
    <source>
        <dbReference type="Proteomes" id="UP001218071"/>
    </source>
</evidence>
<keyword evidence="2" id="KW-1185">Reference proteome</keyword>
<accession>A0ABY7UGK2</accession>
<reference evidence="1 2" key="1">
    <citation type="submission" date="2020-10" db="EMBL/GenBank/DDBJ databases">
        <title>Complete genome sequence of Corynebacterium jeddahense DSM 45997, type strain of Corynebacterium jeddahense.</title>
        <authorList>
            <person name="Busche T."/>
            <person name="Kalinowski J."/>
            <person name="Ruckert C."/>
        </authorList>
    </citation>
    <scope>NUCLEOTIDE SEQUENCE [LARGE SCALE GENOMIC DNA]</scope>
    <source>
        <strain evidence="1 2">DSM 45997</strain>
    </source>
</reference>
<sequence>MAAMSVILVLLVPLLLGIFPLCMERLEARVVD</sequence>
<gene>
    <name evidence="1" type="ORF">CJEDD_00870</name>
</gene>
<protein>
    <submittedName>
        <fullName evidence="1">Uncharacterized protein</fullName>
    </submittedName>
</protein>
<organism evidence="1 2">
    <name type="scientific">Corynebacterium jeddahense</name>
    <dbReference type="NCBI Taxonomy" id="1414719"/>
    <lineage>
        <taxon>Bacteria</taxon>
        <taxon>Bacillati</taxon>
        <taxon>Actinomycetota</taxon>
        <taxon>Actinomycetes</taxon>
        <taxon>Mycobacteriales</taxon>
        <taxon>Corynebacteriaceae</taxon>
        <taxon>Corynebacterium</taxon>
    </lineage>
</organism>
<dbReference type="EMBL" id="CP063194">
    <property type="protein sequence ID" value="WCZ37802.1"/>
    <property type="molecule type" value="Genomic_DNA"/>
</dbReference>
<proteinExistence type="predicted"/>
<evidence type="ECO:0000313" key="1">
    <source>
        <dbReference type="EMBL" id="WCZ37802.1"/>
    </source>
</evidence>
<name>A0ABY7UGK2_9CORY</name>
<dbReference type="Proteomes" id="UP001218071">
    <property type="component" value="Chromosome"/>
</dbReference>